<evidence type="ECO:0000256" key="1">
    <source>
        <dbReference type="SAM" id="MobiDB-lite"/>
    </source>
</evidence>
<comment type="caution">
    <text evidence="2">The sequence shown here is derived from an EMBL/GenBank/DDBJ whole genome shotgun (WGS) entry which is preliminary data.</text>
</comment>
<gene>
    <name evidence="2" type="ORF">BZK42_18590</name>
</gene>
<dbReference type="InterPro" id="IPR005564">
    <property type="entry name" value="Major_capsid_GpE"/>
</dbReference>
<evidence type="ECO:0000313" key="3">
    <source>
        <dbReference type="Proteomes" id="UP000192573"/>
    </source>
</evidence>
<dbReference type="Pfam" id="PF03864">
    <property type="entry name" value="Phage_cap_E"/>
    <property type="match status" value="1"/>
</dbReference>
<accession>A0A1V8NVY0</accession>
<dbReference type="Proteomes" id="UP000192573">
    <property type="component" value="Unassembled WGS sequence"/>
</dbReference>
<dbReference type="InterPro" id="IPR053738">
    <property type="entry name" value="Lambda_capsid_assembly"/>
</dbReference>
<evidence type="ECO:0000313" key="2">
    <source>
        <dbReference type="EMBL" id="OQM40569.1"/>
    </source>
</evidence>
<reference evidence="2 3" key="1">
    <citation type="submission" date="2017-03" db="EMBL/GenBank/DDBJ databases">
        <authorList>
            <person name="Afonso C.L."/>
            <person name="Miller P.J."/>
            <person name="Scott M.A."/>
            <person name="Spackman E."/>
            <person name="Goraichik I."/>
            <person name="Dimitrov K.M."/>
            <person name="Suarez D.L."/>
            <person name="Swayne D.E."/>
        </authorList>
    </citation>
    <scope>NUCLEOTIDE SEQUENCE [LARGE SCALE GENOMIC DNA]</scope>
    <source>
        <strain evidence="2 3">ATCC 51113</strain>
    </source>
</reference>
<organism evidence="2 3">
    <name type="scientific">Citrobacter braakii</name>
    <dbReference type="NCBI Taxonomy" id="57706"/>
    <lineage>
        <taxon>Bacteria</taxon>
        <taxon>Pseudomonadati</taxon>
        <taxon>Pseudomonadota</taxon>
        <taxon>Gammaproteobacteria</taxon>
        <taxon>Enterobacterales</taxon>
        <taxon>Enterobacteriaceae</taxon>
        <taxon>Citrobacter</taxon>
        <taxon>Citrobacter freundii complex</taxon>
    </lineage>
</organism>
<name>A0A1V8NVY0_CITBR</name>
<proteinExistence type="predicted"/>
<dbReference type="AlphaFoldDB" id="A0A1V8NVY0"/>
<feature type="region of interest" description="Disordered" evidence="1">
    <location>
        <begin position="69"/>
        <end position="102"/>
    </location>
</feature>
<dbReference type="RefSeq" id="WP_080859750.1">
    <property type="nucleotide sequence ID" value="NZ_CP077405.1"/>
</dbReference>
<sequence length="308" mass="33496">MKAPFPVDPHLTAITIAYRNTSLIADSVLPRVPVGNQEFKWWKYDLSEGFTVPSTLVGRTSQPNQVEFSASDETSATKDYGLDAPVPNADIRNAPKNYDPRGRATEATTDLILLDREVRTSRLVFDRKSYPQANQVSLAAADQWDKDSSTPIKTIFPALDKLIMRPNVAVLGRATATALRMNKSVVKAYNGTLGDDGLVPLDYLRQLLELDEILVGSAFVNIAKPGQKPVLVRAWGNHAAFIYRNRLADAQSGVTFGFTAQFGPRVSGSIPDPDIGLHGGERVRVGESVRELIVAPDCGLFFGNAVGG</sequence>
<protein>
    <submittedName>
        <fullName evidence="2">Phage capsid protein</fullName>
    </submittedName>
</protein>
<dbReference type="Gene3D" id="3.90.1690.10">
    <property type="entry name" value="phage-related protein like domain"/>
    <property type="match status" value="1"/>
</dbReference>
<dbReference type="EMBL" id="NAEW01000009">
    <property type="protein sequence ID" value="OQM40569.1"/>
    <property type="molecule type" value="Genomic_DNA"/>
</dbReference>